<dbReference type="OMA" id="ETNIHEA"/>
<dbReference type="InParanoid" id="A0A1U7YMG6"/>
<name>A0A1U7YMG6_NELNU</name>
<evidence type="ECO:0000259" key="1">
    <source>
        <dbReference type="PROSITE" id="PS50011"/>
    </source>
</evidence>
<organism evidence="2 3">
    <name type="scientific">Nelumbo nucifera</name>
    <name type="common">Sacred lotus</name>
    <dbReference type="NCBI Taxonomy" id="4432"/>
    <lineage>
        <taxon>Eukaryota</taxon>
        <taxon>Viridiplantae</taxon>
        <taxon>Streptophyta</taxon>
        <taxon>Embryophyta</taxon>
        <taxon>Tracheophyta</taxon>
        <taxon>Spermatophyta</taxon>
        <taxon>Magnoliopsida</taxon>
        <taxon>Proteales</taxon>
        <taxon>Nelumbonaceae</taxon>
        <taxon>Nelumbo</taxon>
    </lineage>
</organism>
<dbReference type="eggNOG" id="ENOG502RCRG">
    <property type="taxonomic scope" value="Eukaryota"/>
</dbReference>
<dbReference type="Gene3D" id="1.10.510.10">
    <property type="entry name" value="Transferase(Phosphotransferase) domain 1"/>
    <property type="match status" value="1"/>
</dbReference>
<protein>
    <submittedName>
        <fullName evidence="3">G-type lectin S-receptor-like serine/threonine-protein kinase At4g03230</fullName>
    </submittedName>
</protein>
<gene>
    <name evidence="3" type="primary">LOC104585755</name>
</gene>
<dbReference type="OrthoDB" id="688481at2759"/>
<dbReference type="SUPFAM" id="SSF56112">
    <property type="entry name" value="Protein kinase-like (PK-like)"/>
    <property type="match status" value="1"/>
</dbReference>
<dbReference type="Pfam" id="PF07714">
    <property type="entry name" value="PK_Tyr_Ser-Thr"/>
    <property type="match status" value="1"/>
</dbReference>
<dbReference type="PANTHER" id="PTHR27006:SF606">
    <property type="entry name" value="INTERLEUKIN-1 RECEPTOR-ASSOCIATED KINASE 4"/>
    <property type="match status" value="1"/>
</dbReference>
<dbReference type="GO" id="GO:0004672">
    <property type="term" value="F:protein kinase activity"/>
    <property type="evidence" value="ECO:0007669"/>
    <property type="project" value="InterPro"/>
</dbReference>
<evidence type="ECO:0000313" key="3">
    <source>
        <dbReference type="RefSeq" id="XP_010241035.1"/>
    </source>
</evidence>
<dbReference type="PANTHER" id="PTHR27006">
    <property type="entry name" value="PROMASTIGOTE SURFACE ANTIGEN PROTEIN PSA"/>
    <property type="match status" value="1"/>
</dbReference>
<dbReference type="InterPro" id="IPR001245">
    <property type="entry name" value="Ser-Thr/Tyr_kinase_cat_dom"/>
</dbReference>
<accession>A0A1U7YMG6</accession>
<dbReference type="PROSITE" id="PS50011">
    <property type="entry name" value="PROTEIN_KINASE_DOM"/>
    <property type="match status" value="1"/>
</dbReference>
<reference evidence="3" key="1">
    <citation type="submission" date="2025-08" db="UniProtKB">
        <authorList>
            <consortium name="RefSeq"/>
        </authorList>
    </citation>
    <scope>IDENTIFICATION</scope>
</reference>
<dbReference type="KEGG" id="nnu:104585755"/>
<dbReference type="InterPro" id="IPR000719">
    <property type="entry name" value="Prot_kinase_dom"/>
</dbReference>
<feature type="domain" description="Protein kinase" evidence="1">
    <location>
        <begin position="1"/>
        <end position="107"/>
    </location>
</feature>
<dbReference type="GO" id="GO:0005524">
    <property type="term" value="F:ATP binding"/>
    <property type="evidence" value="ECO:0007669"/>
    <property type="project" value="InterPro"/>
</dbReference>
<evidence type="ECO:0000313" key="2">
    <source>
        <dbReference type="Proteomes" id="UP000189703"/>
    </source>
</evidence>
<dbReference type="GeneID" id="104585755"/>
<dbReference type="Proteomes" id="UP000189703">
    <property type="component" value="Unplaced"/>
</dbReference>
<dbReference type="AlphaFoldDB" id="A0A1U7YMG6"/>
<dbReference type="RefSeq" id="XP_010241035.1">
    <property type="nucleotide sequence ID" value="XM_010242733.1"/>
</dbReference>
<proteinExistence type="predicted"/>
<dbReference type="InterPro" id="IPR011009">
    <property type="entry name" value="Kinase-like_dom_sf"/>
</dbReference>
<keyword evidence="2" id="KW-1185">Reference proteome</keyword>
<sequence length="149" mass="16240">MSPEYATEGLFSIKSDVFSFGVLMLEILSGKKSTGFYNSDSLNLLRYAWELWRSERGSELIDPMLGDPPSMSLSLRYINVALPCVQETAAGRPTMSDVVLMLSNELVALPSPKQPANSTARSLTLVNSDASRPGICSINNVTVSMMEGR</sequence>